<keyword evidence="6" id="KW-1185">Reference proteome</keyword>
<reference evidence="5 6" key="1">
    <citation type="journal article" date="2018" name="Sci. Rep.">
        <title>Comparative analysis of the Pocillopora damicornis genome highlights role of immune system in coral evolution.</title>
        <authorList>
            <person name="Cunning R."/>
            <person name="Bay R.A."/>
            <person name="Gillette P."/>
            <person name="Baker A.C."/>
            <person name="Traylor-Knowles N."/>
        </authorList>
    </citation>
    <scope>NUCLEOTIDE SEQUENCE [LARGE SCALE GENOMIC DNA]</scope>
    <source>
        <strain evidence="5">RSMAS</strain>
        <tissue evidence="5">Whole animal</tissue>
    </source>
</reference>
<dbReference type="STRING" id="46731.A0A3M6TJI9"/>
<dbReference type="InterPro" id="IPR029063">
    <property type="entry name" value="SAM-dependent_MTases_sf"/>
</dbReference>
<protein>
    <recommendedName>
        <fullName evidence="4">S-adenosylmethionine sensor upstream of mTORC1</fullName>
    </recommendedName>
    <alternativeName>
        <fullName evidence="4">Probable methyltransferase BMT2 homolog</fullName>
        <ecNumber evidence="4">2.1.1.-</ecNumber>
    </alternativeName>
</protein>
<dbReference type="PANTHER" id="PTHR21008">
    <property type="entry name" value="S-ADENOSYLMETHIONINE SENSOR UPSTREAM OF MTORC1-RELATED"/>
    <property type="match status" value="1"/>
</dbReference>
<dbReference type="GO" id="GO:0008168">
    <property type="term" value="F:methyltransferase activity"/>
    <property type="evidence" value="ECO:0007669"/>
    <property type="project" value="UniProtKB-UniRule"/>
</dbReference>
<dbReference type="Gene3D" id="3.40.50.150">
    <property type="entry name" value="Vaccinia Virus protein VP39"/>
    <property type="match status" value="1"/>
</dbReference>
<dbReference type="EMBL" id="RCHS01003500">
    <property type="protein sequence ID" value="RMX41404.1"/>
    <property type="molecule type" value="Genomic_DNA"/>
</dbReference>
<dbReference type="Pfam" id="PF11968">
    <property type="entry name" value="Bmt2"/>
    <property type="match status" value="1"/>
</dbReference>
<keyword evidence="1 4" id="KW-0489">Methyltransferase</keyword>
<evidence type="ECO:0000256" key="2">
    <source>
        <dbReference type="ARBA" id="ARBA00022679"/>
    </source>
</evidence>
<evidence type="ECO:0000256" key="4">
    <source>
        <dbReference type="HAMAP-Rule" id="MF_03044"/>
    </source>
</evidence>
<keyword evidence="2 4" id="KW-0808">Transferase</keyword>
<evidence type="ECO:0000313" key="5">
    <source>
        <dbReference type="EMBL" id="RMX41404.1"/>
    </source>
</evidence>
<name>A0A3M6TJI9_POCDA</name>
<evidence type="ECO:0000256" key="1">
    <source>
        <dbReference type="ARBA" id="ARBA00022603"/>
    </source>
</evidence>
<evidence type="ECO:0000256" key="3">
    <source>
        <dbReference type="ARBA" id="ARBA00022691"/>
    </source>
</evidence>
<dbReference type="SUPFAM" id="SSF53335">
    <property type="entry name" value="S-adenosyl-L-methionine-dependent methyltransferases"/>
    <property type="match status" value="1"/>
</dbReference>
<gene>
    <name evidence="5" type="ORF">pdam_00016841</name>
</gene>
<dbReference type="OrthoDB" id="5954793at2759"/>
<sequence length="426" mass="49422">MADDARNVDQQKLSDIVKGLHSRLRKQLRKVHCFNYSLFPVLDKADGDYQKVWDQHCADKARLEEYASAMHMLAVNHWTKQAPEGRVEWCYQTATEFFRGGGLRKLMEKQKRKQQFHEDLKECCCCFVTDDTDRCSVSIYPSAHEKLFLLDVGSCFNPFAVYEDVFPIAIDLQPADSRQIVYQCDFLNLEIQDLPPTRKKKCACVVCIKMKDNDLEPQCSTRDHFELNYVHMTGSGRESTETSLQSDKLKVNDDNAYSARDYLKEKAEILLLKSYLKEGKQVKTLPSELFHIVVFSLLLSYFPSAAQRWTCCRQAHQLLRPNGLLLIITPDSSHQNKNAAMMKSWKTGVESLGFVRWKYEKHTHLHCMAFRKVAPCHYCNRDNGHAEMMYIPQDFQEEEDESYLGCSQNEENESVVMEYLSELPDL</sequence>
<dbReference type="HAMAP" id="MF_03044">
    <property type="entry name" value="BMT2"/>
    <property type="match status" value="1"/>
</dbReference>
<comment type="function">
    <text evidence="4">S-adenosyl-L-methionine-binding protein that acts as an inhibitor of mTORC1 signaling. Acts as a sensor of S-adenosyl-L-methionine to signal methionine sufficiency to mTORC1. Probably also acts as a S-adenosyl-L-methionine-dependent methyltransferase.</text>
</comment>
<comment type="similarity">
    <text evidence="4">Belongs to the BMT2 family.</text>
</comment>
<comment type="caution">
    <text evidence="5">The sequence shown here is derived from an EMBL/GenBank/DDBJ whole genome shotgun (WGS) entry which is preliminary data.</text>
</comment>
<organism evidence="5 6">
    <name type="scientific">Pocillopora damicornis</name>
    <name type="common">Cauliflower coral</name>
    <name type="synonym">Millepora damicornis</name>
    <dbReference type="NCBI Taxonomy" id="46731"/>
    <lineage>
        <taxon>Eukaryota</taxon>
        <taxon>Metazoa</taxon>
        <taxon>Cnidaria</taxon>
        <taxon>Anthozoa</taxon>
        <taxon>Hexacorallia</taxon>
        <taxon>Scleractinia</taxon>
        <taxon>Astrocoeniina</taxon>
        <taxon>Pocilloporidae</taxon>
        <taxon>Pocillopora</taxon>
    </lineage>
</organism>
<dbReference type="GO" id="GO:1904262">
    <property type="term" value="P:negative regulation of TORC1 signaling"/>
    <property type="evidence" value="ECO:0007669"/>
    <property type="project" value="TreeGrafter"/>
</dbReference>
<evidence type="ECO:0000313" key="6">
    <source>
        <dbReference type="Proteomes" id="UP000275408"/>
    </source>
</evidence>
<dbReference type="GO" id="GO:0032259">
    <property type="term" value="P:methylation"/>
    <property type="evidence" value="ECO:0007669"/>
    <property type="project" value="UniProtKB-KW"/>
</dbReference>
<dbReference type="Proteomes" id="UP000275408">
    <property type="component" value="Unassembled WGS sequence"/>
</dbReference>
<dbReference type="AlphaFoldDB" id="A0A3M6TJI9"/>
<feature type="binding site" evidence="4">
    <location>
        <position position="171"/>
    </location>
    <ligand>
        <name>S-adenosyl-L-methionine</name>
        <dbReference type="ChEBI" id="CHEBI:59789"/>
    </ligand>
</feature>
<accession>A0A3M6TJI9</accession>
<dbReference type="PANTHER" id="PTHR21008:SF0">
    <property type="entry name" value="S-ADENOSYLMETHIONINE SENSOR UPSTREAM OF MTORC1"/>
    <property type="match status" value="1"/>
</dbReference>
<keyword evidence="3 4" id="KW-0949">S-adenosyl-L-methionine</keyword>
<dbReference type="EC" id="2.1.1.-" evidence="4"/>
<dbReference type="InterPro" id="IPR021867">
    <property type="entry name" value="Bmt2/SAMTOR"/>
</dbReference>
<proteinExistence type="inferred from homology"/>
<feature type="binding site" evidence="4">
    <location>
        <position position="153"/>
    </location>
    <ligand>
        <name>S-adenosyl-L-methionine</name>
        <dbReference type="ChEBI" id="CHEBI:59789"/>
    </ligand>
</feature>